<dbReference type="InterPro" id="IPR015421">
    <property type="entry name" value="PyrdxlP-dep_Trfase_major"/>
</dbReference>
<dbReference type="PIRSF" id="PIRSF000521">
    <property type="entry name" value="Transaminase_4ab_Lys_Orn"/>
    <property type="match status" value="1"/>
</dbReference>
<dbReference type="RefSeq" id="WP_393971959.1">
    <property type="nucleotide sequence ID" value="NZ_CP133772.1"/>
</dbReference>
<dbReference type="GO" id="GO:0042802">
    <property type="term" value="F:identical protein binding"/>
    <property type="evidence" value="ECO:0007669"/>
    <property type="project" value="TreeGrafter"/>
</dbReference>
<dbReference type="AlphaFoldDB" id="A0AAX4NFR3"/>
<comment type="cofactor">
    <cofactor evidence="1">
        <name>pyridoxal 5'-phosphate</name>
        <dbReference type="ChEBI" id="CHEBI:597326"/>
    </cofactor>
</comment>
<dbReference type="Gene3D" id="3.40.640.10">
    <property type="entry name" value="Type I PLP-dependent aspartate aminotransferase-like (Major domain)"/>
    <property type="match status" value="1"/>
</dbReference>
<dbReference type="InterPro" id="IPR015424">
    <property type="entry name" value="PyrdxlP-dep_Trfase"/>
</dbReference>
<dbReference type="GO" id="GO:0008483">
    <property type="term" value="F:transaminase activity"/>
    <property type="evidence" value="ECO:0007669"/>
    <property type="project" value="UniProtKB-KW"/>
</dbReference>
<evidence type="ECO:0000313" key="6">
    <source>
        <dbReference type="Proteomes" id="UP001451606"/>
    </source>
</evidence>
<keyword evidence="3 4" id="KW-0663">Pyridoxal phosphate</keyword>
<protein>
    <submittedName>
        <fullName evidence="5">Aspartate aminotransferase family protein</fullName>
    </submittedName>
</protein>
<dbReference type="SUPFAM" id="SSF53383">
    <property type="entry name" value="PLP-dependent transferases"/>
    <property type="match status" value="1"/>
</dbReference>
<dbReference type="GO" id="GO:0030170">
    <property type="term" value="F:pyridoxal phosphate binding"/>
    <property type="evidence" value="ECO:0007669"/>
    <property type="project" value="InterPro"/>
</dbReference>
<keyword evidence="6" id="KW-1185">Reference proteome</keyword>
<sequence length="456" mass="50892">MQKENEWKSMMDAPVIKGEIPGEKSKLMLKEQELYETSSRTYTDTFKIGVNYGKNATIVDVDGNVFIDLFSGVSVLNMGHANPDVLKAITEQASRITHITEVPTEARIAFLKTLNSTLPGKMRDNSKVFTTVTGGDACELAIQLSRLITKKKVIIAFGGSYHGIAGNIVSTTANFHYRDNSFNSYTNTYHIPFPYPYRFPIKSENEDISKTVIDYLEYLIKDPYSGIGSVAGVMVEPIQGEGGYVVPPDNFMPMLAESTKKLGVPLIVDEIQTGMGRTGKIWASEHSRITPDIMCISKSVGGGIPISMIAYHKEYDVEIPKAFHLGTFRANPVGLAAGNVILNKLKNEEFLNEVKRKGKFIMEKLISLQEKSKFIGDVRGKGLMIGVEFVRDKKSREPNSELAMKIKNRMFNNGVLIHTCGHFANVIRFMPPLTIEMKLLEKSMEIFEKSLYQESS</sequence>
<organism evidence="5 6">
    <name type="scientific">Oxyplasma meridianum</name>
    <dbReference type="NCBI Taxonomy" id="3073602"/>
    <lineage>
        <taxon>Archaea</taxon>
        <taxon>Methanobacteriati</taxon>
        <taxon>Thermoplasmatota</taxon>
        <taxon>Thermoplasmata</taxon>
        <taxon>Thermoplasmatales</taxon>
        <taxon>Thermoplasmataceae</taxon>
        <taxon>Oxyplasma</taxon>
    </lineage>
</organism>
<dbReference type="InterPro" id="IPR005814">
    <property type="entry name" value="Aminotrans_3"/>
</dbReference>
<dbReference type="PANTHER" id="PTHR11986">
    <property type="entry name" value="AMINOTRANSFERASE CLASS III"/>
    <property type="match status" value="1"/>
</dbReference>
<evidence type="ECO:0000256" key="1">
    <source>
        <dbReference type="ARBA" id="ARBA00001933"/>
    </source>
</evidence>
<name>A0AAX4NFR3_9ARCH</name>
<dbReference type="InterPro" id="IPR015422">
    <property type="entry name" value="PyrdxlP-dep_Trfase_small"/>
</dbReference>
<comment type="similarity">
    <text evidence="2 4">Belongs to the class-III pyridoxal-phosphate-dependent aminotransferase family.</text>
</comment>
<dbReference type="KEGG" id="omr:OXIME_000552"/>
<gene>
    <name evidence="5" type="ORF">OXIME_000552</name>
</gene>
<dbReference type="InterPro" id="IPR050103">
    <property type="entry name" value="Class-III_PLP-dep_AT"/>
</dbReference>
<dbReference type="Proteomes" id="UP001451606">
    <property type="component" value="Chromosome"/>
</dbReference>
<reference evidence="5 6" key="1">
    <citation type="submission" date="2023-09" db="EMBL/GenBank/DDBJ databases">
        <authorList>
            <person name="Golyshina O.V."/>
            <person name="Lunev E.A."/>
            <person name="Bargiela R."/>
            <person name="Gaines M.C."/>
            <person name="Daum B."/>
            <person name="Bale N.J."/>
            <person name="Koenen M."/>
            <person name="Sinninghe Damst J.S."/>
            <person name="Yakimov M."/>
            <person name="Golyshin P.N."/>
        </authorList>
    </citation>
    <scope>NUCLEOTIDE SEQUENCE [LARGE SCALE GENOMIC DNA]</scope>
    <source>
        <strain evidence="5 6">M1</strain>
    </source>
</reference>
<dbReference type="CDD" id="cd00610">
    <property type="entry name" value="OAT_like"/>
    <property type="match status" value="1"/>
</dbReference>
<dbReference type="Pfam" id="PF00202">
    <property type="entry name" value="Aminotran_3"/>
    <property type="match status" value="1"/>
</dbReference>
<dbReference type="GeneID" id="95967281"/>
<dbReference type="PROSITE" id="PS00600">
    <property type="entry name" value="AA_TRANSFER_CLASS_3"/>
    <property type="match status" value="1"/>
</dbReference>
<dbReference type="InterPro" id="IPR049704">
    <property type="entry name" value="Aminotrans_3_PPA_site"/>
</dbReference>
<evidence type="ECO:0000256" key="4">
    <source>
        <dbReference type="RuleBase" id="RU003560"/>
    </source>
</evidence>
<dbReference type="Gene3D" id="3.90.1150.10">
    <property type="entry name" value="Aspartate Aminotransferase, domain 1"/>
    <property type="match status" value="1"/>
</dbReference>
<dbReference type="EMBL" id="CP133772">
    <property type="protein sequence ID" value="WYY00003.1"/>
    <property type="molecule type" value="Genomic_DNA"/>
</dbReference>
<dbReference type="PANTHER" id="PTHR11986:SF58">
    <property type="entry name" value="LEUCINE_METHIONINE RACEMASE"/>
    <property type="match status" value="1"/>
</dbReference>
<proteinExistence type="inferred from homology"/>
<keyword evidence="5" id="KW-0808">Transferase</keyword>
<keyword evidence="5" id="KW-0032">Aminotransferase</keyword>
<evidence type="ECO:0000256" key="3">
    <source>
        <dbReference type="ARBA" id="ARBA00022898"/>
    </source>
</evidence>
<evidence type="ECO:0000313" key="5">
    <source>
        <dbReference type="EMBL" id="WYY00003.1"/>
    </source>
</evidence>
<accession>A0AAX4NFR3</accession>
<evidence type="ECO:0000256" key="2">
    <source>
        <dbReference type="ARBA" id="ARBA00008954"/>
    </source>
</evidence>